<sequence length="284" mass="32017">MTSHLRTLPVTPPPIHGETIGSYLNRLADANHLPIGHLSFLIGPNRRHRRDDNRVGHWSPAALPRLAALTGRSIAVLVHALPALAAVREPDRHRPPLAVEELAEPRRRPACRLCMAHRGVHGLVVRSTGPHEGVCHRHRLWLLGGDQHDLSALPEIMCADPRHRRLVGRRKDPFIAVDYLHARKITTQWFRETDPSPLHQRWTRRLDTLPEDSYGDPRRPDEDRIELATYPETITLTSLFASPHWRGHHGLRAEAAQRLAIPGQDLPPGPGLTAGWRHPQADRA</sequence>
<dbReference type="RefSeq" id="WP_328737823.1">
    <property type="nucleotide sequence ID" value="NZ_CP108038.1"/>
</dbReference>
<accession>A0ABZ1RCJ5</accession>
<dbReference type="GeneID" id="93767601"/>
<evidence type="ECO:0000313" key="4">
    <source>
        <dbReference type="Proteomes" id="UP001432071"/>
    </source>
</evidence>
<evidence type="ECO:0000313" key="3">
    <source>
        <dbReference type="EMBL" id="WUN92118.1"/>
    </source>
</evidence>
<gene>
    <name evidence="3" type="ORF">OHT53_41480</name>
</gene>
<proteinExistence type="predicted"/>
<reference evidence="3" key="1">
    <citation type="submission" date="2022-10" db="EMBL/GenBank/DDBJ databases">
        <title>The complete genomes of actinobacterial strains from the NBC collection.</title>
        <authorList>
            <person name="Joergensen T.S."/>
            <person name="Alvarez Arevalo M."/>
            <person name="Sterndorff E.B."/>
            <person name="Faurdal D."/>
            <person name="Vuksanovic O."/>
            <person name="Mourched A.-S."/>
            <person name="Charusanti P."/>
            <person name="Shaw S."/>
            <person name="Blin K."/>
            <person name="Weber T."/>
        </authorList>
    </citation>
    <scope>NUCLEOTIDE SEQUENCE</scope>
    <source>
        <strain evidence="3">NBC_00302</strain>
    </source>
</reference>
<feature type="region of interest" description="Disordered" evidence="1">
    <location>
        <begin position="264"/>
        <end position="284"/>
    </location>
</feature>
<evidence type="ECO:0000256" key="1">
    <source>
        <dbReference type="SAM" id="MobiDB-lite"/>
    </source>
</evidence>
<dbReference type="Proteomes" id="UP001432071">
    <property type="component" value="Chromosome"/>
</dbReference>
<feature type="domain" description="TniQ" evidence="2">
    <location>
        <begin position="9"/>
        <end position="140"/>
    </location>
</feature>
<dbReference type="Pfam" id="PF06527">
    <property type="entry name" value="TniQ"/>
    <property type="match status" value="1"/>
</dbReference>
<evidence type="ECO:0000259" key="2">
    <source>
        <dbReference type="Pfam" id="PF06527"/>
    </source>
</evidence>
<name>A0ABZ1RCJ5_9ACTN</name>
<organism evidence="3 4">
    <name type="scientific">Streptomyces bobili</name>
    <dbReference type="NCBI Taxonomy" id="67280"/>
    <lineage>
        <taxon>Bacteria</taxon>
        <taxon>Bacillati</taxon>
        <taxon>Actinomycetota</taxon>
        <taxon>Actinomycetes</taxon>
        <taxon>Kitasatosporales</taxon>
        <taxon>Streptomycetaceae</taxon>
        <taxon>Streptomyces</taxon>
    </lineage>
</organism>
<protein>
    <submittedName>
        <fullName evidence="3">TniQ family protein</fullName>
    </submittedName>
</protein>
<dbReference type="EMBL" id="CP108038">
    <property type="protein sequence ID" value="WUN92118.1"/>
    <property type="molecule type" value="Genomic_DNA"/>
</dbReference>
<keyword evidence="4" id="KW-1185">Reference proteome</keyword>
<dbReference type="InterPro" id="IPR009492">
    <property type="entry name" value="TniQ"/>
</dbReference>